<name>D8MX38_ERWBE</name>
<evidence type="ECO:0000256" key="1">
    <source>
        <dbReference type="SAM" id="SignalP"/>
    </source>
</evidence>
<dbReference type="RefSeq" id="WP_013203879.1">
    <property type="nucleotide sequence ID" value="NC_014306.1"/>
</dbReference>
<reference evidence="2 3" key="1">
    <citation type="journal article" date="2010" name="BMC Genomics">
        <title>Genome comparison of the epiphytic bacteria Erwinia billingiae and E. tasmaniensis with the pear pathogen E. pyrifoliae.</title>
        <authorList>
            <person name="Kube M."/>
            <person name="Migdoll A.M."/>
            <person name="Gehring I."/>
            <person name="Heitmann K."/>
            <person name="Mayer Y."/>
            <person name="Kuhl H."/>
            <person name="Knaust F."/>
            <person name="Geider K."/>
            <person name="Reinhardt R."/>
        </authorList>
    </citation>
    <scope>NUCLEOTIDE SEQUENCE [LARGE SCALE GENOMIC DNA]</scope>
    <source>
        <strain evidence="2 3">Eb661</strain>
    </source>
</reference>
<evidence type="ECO:0000313" key="3">
    <source>
        <dbReference type="Proteomes" id="UP000008793"/>
    </source>
</evidence>
<evidence type="ECO:0000313" key="2">
    <source>
        <dbReference type="EMBL" id="CAX61395.1"/>
    </source>
</evidence>
<dbReference type="GeneID" id="90513810"/>
<protein>
    <recommendedName>
        <fullName evidence="4">Fimbrial protein</fullName>
    </recommendedName>
</protein>
<feature type="chain" id="PRO_5003118349" description="Fimbrial protein" evidence="1">
    <location>
        <begin position="25"/>
        <end position="338"/>
    </location>
</feature>
<sequence>MKKFLKRKITFGLLTLTLSFNAAALDCYIGNVADEVVSIGKLVLLSGTGNGSRVWESKEYVRDITCKGDIQENVYFYPFPYISSETLPSGVEMGLVYDGKDLGTFDESSGNGNINTKIDTGWTINKTADTKTFRFKAYLKKTGDIDTSKVSGAIRLFQLDGKGGLNRAVGAKNYKFSLSEWNQAGTVSCSHTVSNSTFSLAVPTAQALSASSSLSAQPVVNIACTSDTSGLANLISTVTGDFSLSGNAMTNKSDHYGTDKDQFGYAVTLKGTAVTPGKTVPLTIPISAGKASYSVPLVLTPRLAALTLNSPAWIFNNAEKEVKAKATPAFTPLSVNTN</sequence>
<accession>D8MX38</accession>
<keyword evidence="3" id="KW-1185">Reference proteome</keyword>
<keyword evidence="1" id="KW-0732">Signal</keyword>
<evidence type="ECO:0008006" key="4">
    <source>
        <dbReference type="Google" id="ProtNLM"/>
    </source>
</evidence>
<organism evidence="3">
    <name type="scientific">Erwinia billingiae (strain Eb661)</name>
    <dbReference type="NCBI Taxonomy" id="634500"/>
    <lineage>
        <taxon>Bacteria</taxon>
        <taxon>Pseudomonadati</taxon>
        <taxon>Pseudomonadota</taxon>
        <taxon>Gammaproteobacteria</taxon>
        <taxon>Enterobacterales</taxon>
        <taxon>Erwiniaceae</taxon>
        <taxon>Erwinia</taxon>
    </lineage>
</organism>
<dbReference type="KEGG" id="ebi:EbC_38640"/>
<gene>
    <name evidence="2" type="ordered locus">EbC_38640</name>
</gene>
<dbReference type="Proteomes" id="UP000008793">
    <property type="component" value="Chromosome"/>
</dbReference>
<proteinExistence type="predicted"/>
<dbReference type="HOGENOM" id="CLU_745770_0_0_6"/>
<dbReference type="EMBL" id="FP236843">
    <property type="protein sequence ID" value="CAX61395.1"/>
    <property type="molecule type" value="Genomic_DNA"/>
</dbReference>
<dbReference type="AlphaFoldDB" id="D8MX38"/>
<dbReference type="eggNOG" id="COG3539">
    <property type="taxonomic scope" value="Bacteria"/>
</dbReference>
<feature type="signal peptide" evidence="1">
    <location>
        <begin position="1"/>
        <end position="24"/>
    </location>
</feature>